<dbReference type="Pfam" id="PF08352">
    <property type="entry name" value="oligo_HPY"/>
    <property type="match status" value="1"/>
</dbReference>
<accession>A0A2U9IC77</accession>
<feature type="domain" description="ABC transporter" evidence="4">
    <location>
        <begin position="4"/>
        <end position="248"/>
    </location>
</feature>
<dbReference type="Pfam" id="PF00005">
    <property type="entry name" value="ABC_tran"/>
    <property type="match status" value="1"/>
</dbReference>
<dbReference type="SUPFAM" id="SSF52540">
    <property type="entry name" value="P-loop containing nucleoside triphosphate hydrolases"/>
    <property type="match status" value="1"/>
</dbReference>
<dbReference type="InterPro" id="IPR050319">
    <property type="entry name" value="ABC_transp_ATP-bind"/>
</dbReference>
<keyword evidence="2" id="KW-0547">Nucleotide-binding</keyword>
<dbReference type="InterPro" id="IPR027417">
    <property type="entry name" value="P-loop_NTPase"/>
</dbReference>
<dbReference type="CDD" id="cd03257">
    <property type="entry name" value="ABC_NikE_OppD_transporters"/>
    <property type="match status" value="1"/>
</dbReference>
<evidence type="ECO:0000256" key="3">
    <source>
        <dbReference type="ARBA" id="ARBA00022840"/>
    </source>
</evidence>
<dbReference type="NCBIfam" id="TIGR01727">
    <property type="entry name" value="oligo_HPY"/>
    <property type="match status" value="1"/>
</dbReference>
<evidence type="ECO:0000313" key="6">
    <source>
        <dbReference type="Proteomes" id="UP000248044"/>
    </source>
</evidence>
<dbReference type="InterPro" id="IPR003439">
    <property type="entry name" value="ABC_transporter-like_ATP-bd"/>
</dbReference>
<evidence type="ECO:0000256" key="1">
    <source>
        <dbReference type="ARBA" id="ARBA00022448"/>
    </source>
</evidence>
<dbReference type="GO" id="GO:0015833">
    <property type="term" value="P:peptide transport"/>
    <property type="evidence" value="ECO:0007669"/>
    <property type="project" value="InterPro"/>
</dbReference>
<keyword evidence="3 5" id="KW-0067">ATP-binding</keyword>
<evidence type="ECO:0000313" key="5">
    <source>
        <dbReference type="EMBL" id="AWR93613.1"/>
    </source>
</evidence>
<dbReference type="PROSITE" id="PS50893">
    <property type="entry name" value="ABC_TRANSPORTER_2"/>
    <property type="match status" value="1"/>
</dbReference>
<dbReference type="SMART" id="SM00382">
    <property type="entry name" value="AAA"/>
    <property type="match status" value="1"/>
</dbReference>
<proteinExistence type="predicted"/>
<dbReference type="EMBL" id="CP029289">
    <property type="protein sequence ID" value="AWR93613.1"/>
    <property type="molecule type" value="Genomic_DNA"/>
</dbReference>
<dbReference type="GO" id="GO:0016887">
    <property type="term" value="F:ATP hydrolysis activity"/>
    <property type="evidence" value="ECO:0007669"/>
    <property type="project" value="InterPro"/>
</dbReference>
<dbReference type="KEGG" id="abri:DFR85_02305"/>
<sequence length="315" mass="35392">MIEGKALKIFFKSREKLIKAVDDITIKLQKGRILGIVGESGSGKTTLIRALMGLQKIDDGIILYNDKDISKLKSKEWKEFRKNNQMIFQDPFDAMDPRFKVYDTVAEGIRAQGIASSKQEEKELVYNTLSKVGLTPPEKFSDVFVTQLSGGQLQRVSIARSLVLKPEIIAADEPVSMLDVSIRAGILNIFLDLKETENVGFAVVSHDLSTLSYIADELYIMYMGRFMESGTVDDIIEKPLNPYTQALLSAIPEPDPKHRGNEITLKGEISYDHFKYGCRLYPRCPFAMDICAKEAPQPIEVSPGHVVACHLYLRR</sequence>
<organism evidence="5 6">
    <name type="scientific">Acidianus brierleyi</name>
    <dbReference type="NCBI Taxonomy" id="41673"/>
    <lineage>
        <taxon>Archaea</taxon>
        <taxon>Thermoproteota</taxon>
        <taxon>Thermoprotei</taxon>
        <taxon>Sulfolobales</taxon>
        <taxon>Sulfolobaceae</taxon>
        <taxon>Acidianus</taxon>
    </lineage>
</organism>
<gene>
    <name evidence="5" type="ORF">DFR85_02305</name>
</gene>
<dbReference type="AlphaFoldDB" id="A0A2U9IC77"/>
<protein>
    <submittedName>
        <fullName evidence="5">Oligopeptide ABC transporter ATP-binding protein</fullName>
    </submittedName>
</protein>
<reference evidence="5 6" key="1">
    <citation type="submission" date="2018-05" db="EMBL/GenBank/DDBJ databases">
        <title>Complete Genome Sequences of Extremely Thermoacidophilic, Metal-Mobilizing Type-Strain Members of the Archaeal Family Sulfolobaceae: Acidianus brierleyi DSM-1651T, Acidianus sulfidivorans DSM-18786T, Metallosphaera hakonensis DSM-7519T, and Metallosphaera prunae DSM-10039T.</title>
        <authorList>
            <person name="Counts J.A."/>
            <person name="Kelly R.M."/>
        </authorList>
    </citation>
    <scope>NUCLEOTIDE SEQUENCE [LARGE SCALE GENOMIC DNA]</scope>
    <source>
        <strain evidence="5 6">DSM 1651</strain>
    </source>
</reference>
<dbReference type="InterPro" id="IPR017871">
    <property type="entry name" value="ABC_transporter-like_CS"/>
</dbReference>
<keyword evidence="6" id="KW-1185">Reference proteome</keyword>
<dbReference type="OrthoDB" id="18209at2157"/>
<name>A0A2U9IC77_9CREN</name>
<dbReference type="PROSITE" id="PS00211">
    <property type="entry name" value="ABC_TRANSPORTER_1"/>
    <property type="match status" value="1"/>
</dbReference>
<dbReference type="GO" id="GO:0055085">
    <property type="term" value="P:transmembrane transport"/>
    <property type="evidence" value="ECO:0007669"/>
    <property type="project" value="UniProtKB-ARBA"/>
</dbReference>
<dbReference type="RefSeq" id="WP_110269497.1">
    <property type="nucleotide sequence ID" value="NZ_CP029289.2"/>
</dbReference>
<dbReference type="InterPro" id="IPR003593">
    <property type="entry name" value="AAA+_ATPase"/>
</dbReference>
<keyword evidence="1" id="KW-0813">Transport</keyword>
<evidence type="ECO:0000256" key="2">
    <source>
        <dbReference type="ARBA" id="ARBA00022741"/>
    </source>
</evidence>
<dbReference type="Proteomes" id="UP000248044">
    <property type="component" value="Chromosome"/>
</dbReference>
<dbReference type="GeneID" id="36830951"/>
<dbReference type="PANTHER" id="PTHR43776">
    <property type="entry name" value="TRANSPORT ATP-BINDING PROTEIN"/>
    <property type="match status" value="1"/>
</dbReference>
<evidence type="ECO:0000259" key="4">
    <source>
        <dbReference type="PROSITE" id="PS50893"/>
    </source>
</evidence>
<dbReference type="GO" id="GO:0005524">
    <property type="term" value="F:ATP binding"/>
    <property type="evidence" value="ECO:0007669"/>
    <property type="project" value="UniProtKB-KW"/>
</dbReference>
<dbReference type="InterPro" id="IPR013563">
    <property type="entry name" value="Oligopep_ABC_C"/>
</dbReference>
<dbReference type="Gene3D" id="3.40.50.300">
    <property type="entry name" value="P-loop containing nucleotide triphosphate hydrolases"/>
    <property type="match status" value="1"/>
</dbReference>